<keyword evidence="3" id="KW-1185">Reference proteome</keyword>
<dbReference type="Proteomes" id="UP001516400">
    <property type="component" value="Unassembled WGS sequence"/>
</dbReference>
<evidence type="ECO:0000313" key="2">
    <source>
        <dbReference type="EMBL" id="KAL3275622.1"/>
    </source>
</evidence>
<sequence length="100" mass="11346">MGLPIAEDFFCTLLFADDQVVIGGDSTRKTEYMTVCSDDKSDLEIGSGQTIKHSDSFKYLGYTCGKWEKFKRRLQQDSSRKEGDSSIKYNAVEQKSNKKN</sequence>
<accession>A0ABD2NAP8</accession>
<feature type="region of interest" description="Disordered" evidence="1">
    <location>
        <begin position="75"/>
        <end position="100"/>
    </location>
</feature>
<organism evidence="2 3">
    <name type="scientific">Cryptolaemus montrouzieri</name>
    <dbReference type="NCBI Taxonomy" id="559131"/>
    <lineage>
        <taxon>Eukaryota</taxon>
        <taxon>Metazoa</taxon>
        <taxon>Ecdysozoa</taxon>
        <taxon>Arthropoda</taxon>
        <taxon>Hexapoda</taxon>
        <taxon>Insecta</taxon>
        <taxon>Pterygota</taxon>
        <taxon>Neoptera</taxon>
        <taxon>Endopterygota</taxon>
        <taxon>Coleoptera</taxon>
        <taxon>Polyphaga</taxon>
        <taxon>Cucujiformia</taxon>
        <taxon>Coccinelloidea</taxon>
        <taxon>Coccinellidae</taxon>
        <taxon>Scymninae</taxon>
        <taxon>Scymnini</taxon>
        <taxon>Cryptolaemus</taxon>
    </lineage>
</organism>
<proteinExistence type="predicted"/>
<reference evidence="2 3" key="1">
    <citation type="journal article" date="2021" name="BMC Biol.">
        <title>Horizontally acquired antibacterial genes associated with adaptive radiation of ladybird beetles.</title>
        <authorList>
            <person name="Li H.S."/>
            <person name="Tang X.F."/>
            <person name="Huang Y.H."/>
            <person name="Xu Z.Y."/>
            <person name="Chen M.L."/>
            <person name="Du X.Y."/>
            <person name="Qiu B.Y."/>
            <person name="Chen P.T."/>
            <person name="Zhang W."/>
            <person name="Slipinski A."/>
            <person name="Escalona H.E."/>
            <person name="Waterhouse R.M."/>
            <person name="Zwick A."/>
            <person name="Pang H."/>
        </authorList>
    </citation>
    <scope>NUCLEOTIDE SEQUENCE [LARGE SCALE GENOMIC DNA]</scope>
    <source>
        <strain evidence="2">SYSU2018</strain>
    </source>
</reference>
<protein>
    <recommendedName>
        <fullName evidence="4">Reverse transcriptase domain-containing protein</fullName>
    </recommendedName>
</protein>
<gene>
    <name evidence="2" type="ORF">HHI36_020375</name>
</gene>
<name>A0ABD2NAP8_9CUCU</name>
<dbReference type="AlphaFoldDB" id="A0ABD2NAP8"/>
<evidence type="ECO:0000256" key="1">
    <source>
        <dbReference type="SAM" id="MobiDB-lite"/>
    </source>
</evidence>
<feature type="compositionally biased region" description="Basic and acidic residues" evidence="1">
    <location>
        <begin position="75"/>
        <end position="85"/>
    </location>
</feature>
<evidence type="ECO:0000313" key="3">
    <source>
        <dbReference type="Proteomes" id="UP001516400"/>
    </source>
</evidence>
<comment type="caution">
    <text evidence="2">The sequence shown here is derived from an EMBL/GenBank/DDBJ whole genome shotgun (WGS) entry which is preliminary data.</text>
</comment>
<evidence type="ECO:0008006" key="4">
    <source>
        <dbReference type="Google" id="ProtNLM"/>
    </source>
</evidence>
<dbReference type="EMBL" id="JABFTP020000083">
    <property type="protein sequence ID" value="KAL3275622.1"/>
    <property type="molecule type" value="Genomic_DNA"/>
</dbReference>